<dbReference type="InterPro" id="IPR002048">
    <property type="entry name" value="EF_hand_dom"/>
</dbReference>
<dbReference type="AlphaFoldDB" id="A0A418B238"/>
<dbReference type="PROSITE" id="PS50222">
    <property type="entry name" value="EF_HAND_2"/>
    <property type="match status" value="1"/>
</dbReference>
<dbReference type="InterPro" id="IPR011992">
    <property type="entry name" value="EF-hand-dom_pair"/>
</dbReference>
<name>A0A418B238_9STRA</name>
<accession>A0A418B238</accession>
<dbReference type="SUPFAM" id="SSF47473">
    <property type="entry name" value="EF-hand"/>
    <property type="match status" value="1"/>
</dbReference>
<proteinExistence type="predicted"/>
<protein>
    <recommendedName>
        <fullName evidence="2">EF-hand domain-containing protein</fullName>
    </recommendedName>
</protein>
<evidence type="ECO:0000313" key="4">
    <source>
        <dbReference type="Proteomes" id="UP000285060"/>
    </source>
</evidence>
<dbReference type="GO" id="GO:0005509">
    <property type="term" value="F:calcium ion binding"/>
    <property type="evidence" value="ECO:0007669"/>
    <property type="project" value="InterPro"/>
</dbReference>
<dbReference type="PROSITE" id="PS00018">
    <property type="entry name" value="EF_HAND_1"/>
    <property type="match status" value="1"/>
</dbReference>
<gene>
    <name evidence="3" type="ORF">DYB32_002922</name>
</gene>
<dbReference type="VEuPathDB" id="FungiDB:H310_13581"/>
<evidence type="ECO:0000256" key="1">
    <source>
        <dbReference type="ARBA" id="ARBA00022837"/>
    </source>
</evidence>
<sequence>MSRWPQVGEKKWAIIDDMLASLAKEIMDCVDVNNSKTIEWKEFKAHLEFIEDRVAKVKAYVLGFVVV</sequence>
<keyword evidence="4" id="KW-1185">Reference proteome</keyword>
<dbReference type="EMBL" id="QUSY01000165">
    <property type="protein sequence ID" value="RHY32055.1"/>
    <property type="molecule type" value="Genomic_DNA"/>
</dbReference>
<dbReference type="InterPro" id="IPR018247">
    <property type="entry name" value="EF_Hand_1_Ca_BS"/>
</dbReference>
<evidence type="ECO:0000313" key="3">
    <source>
        <dbReference type="EMBL" id="RHY32055.1"/>
    </source>
</evidence>
<dbReference type="Proteomes" id="UP000285060">
    <property type="component" value="Unassembled WGS sequence"/>
</dbReference>
<feature type="domain" description="EF-hand" evidence="2">
    <location>
        <begin position="18"/>
        <end position="53"/>
    </location>
</feature>
<organism evidence="3 4">
    <name type="scientific">Aphanomyces invadans</name>
    <dbReference type="NCBI Taxonomy" id="157072"/>
    <lineage>
        <taxon>Eukaryota</taxon>
        <taxon>Sar</taxon>
        <taxon>Stramenopiles</taxon>
        <taxon>Oomycota</taxon>
        <taxon>Saprolegniomycetes</taxon>
        <taxon>Saprolegniales</taxon>
        <taxon>Verrucalvaceae</taxon>
        <taxon>Aphanomyces</taxon>
    </lineage>
</organism>
<keyword evidence="1" id="KW-0106">Calcium</keyword>
<comment type="caution">
    <text evidence="3">The sequence shown here is derived from an EMBL/GenBank/DDBJ whole genome shotgun (WGS) entry which is preliminary data.</text>
</comment>
<evidence type="ECO:0000259" key="2">
    <source>
        <dbReference type="PROSITE" id="PS50222"/>
    </source>
</evidence>
<reference evidence="3 4" key="1">
    <citation type="submission" date="2018-08" db="EMBL/GenBank/DDBJ databases">
        <title>Aphanomyces genome sequencing and annotation.</title>
        <authorList>
            <person name="Minardi D."/>
            <person name="Oidtmann B."/>
            <person name="Van Der Giezen M."/>
            <person name="Studholme D.J."/>
        </authorList>
    </citation>
    <scope>NUCLEOTIDE SEQUENCE [LARGE SCALE GENOMIC DNA]</scope>
    <source>
        <strain evidence="3 4">NJM0002</strain>
    </source>
</reference>